<dbReference type="InterPro" id="IPR042099">
    <property type="entry name" value="ANL_N_sf"/>
</dbReference>
<dbReference type="GO" id="GO:0016874">
    <property type="term" value="F:ligase activity"/>
    <property type="evidence" value="ECO:0007669"/>
    <property type="project" value="UniProtKB-KW"/>
</dbReference>
<evidence type="ECO:0000259" key="3">
    <source>
        <dbReference type="Pfam" id="PF00501"/>
    </source>
</evidence>
<dbReference type="GO" id="GO:0031177">
    <property type="term" value="F:phosphopantetheine binding"/>
    <property type="evidence" value="ECO:0007669"/>
    <property type="project" value="TreeGrafter"/>
</dbReference>
<gene>
    <name evidence="5" type="ordered locus">Gbem_0542</name>
</gene>
<dbReference type="eggNOG" id="COG1020">
    <property type="taxonomic scope" value="Bacteria"/>
</dbReference>
<keyword evidence="2" id="KW-0436">Ligase</keyword>
<evidence type="ECO:0000313" key="5">
    <source>
        <dbReference type="EMBL" id="ACH37571.1"/>
    </source>
</evidence>
<dbReference type="Gene3D" id="3.40.50.12780">
    <property type="entry name" value="N-terminal domain of ligase-like"/>
    <property type="match status" value="1"/>
</dbReference>
<dbReference type="RefSeq" id="WP_012528976.1">
    <property type="nucleotide sequence ID" value="NC_011146.1"/>
</dbReference>
<dbReference type="Gene3D" id="3.30.300.30">
    <property type="match status" value="1"/>
</dbReference>
<dbReference type="HOGENOM" id="CLU_000022_2_12_7"/>
<reference evidence="5 6" key="2">
    <citation type="journal article" date="2010" name="BMC Genomics">
        <title>The genome of Geobacter bemidjiensis, exemplar for the subsurface clade of Geobacter species that predominate in Fe(III)-reducing subsurface environments.</title>
        <authorList>
            <person name="Aklujkar M."/>
            <person name="Young N.D."/>
            <person name="Holmes D."/>
            <person name="Chavan M."/>
            <person name="Risso C."/>
            <person name="Kiss H.E."/>
            <person name="Han C.S."/>
            <person name="Land M.L."/>
            <person name="Lovley D.R."/>
        </authorList>
    </citation>
    <scope>NUCLEOTIDE SEQUENCE [LARGE SCALE GENOMIC DNA]</scope>
    <source>
        <strain evidence="6">ATCC BAA-1014 / DSM 16622 / JCM 12645 / Bem</strain>
    </source>
</reference>
<dbReference type="InterPro" id="IPR000873">
    <property type="entry name" value="AMP-dep_synth/lig_dom"/>
</dbReference>
<protein>
    <submittedName>
        <fullName evidence="5">Acyl-CoA synthetase, AMP-forming</fullName>
    </submittedName>
</protein>
<dbReference type="NCBIfam" id="TIGR01733">
    <property type="entry name" value="AA-adenyl-dom"/>
    <property type="match status" value="1"/>
</dbReference>
<evidence type="ECO:0000256" key="2">
    <source>
        <dbReference type="ARBA" id="ARBA00022598"/>
    </source>
</evidence>
<dbReference type="SUPFAM" id="SSF56801">
    <property type="entry name" value="Acetyl-CoA synthetase-like"/>
    <property type="match status" value="1"/>
</dbReference>
<name>B5ECE3_CITBB</name>
<dbReference type="Pfam" id="PF13193">
    <property type="entry name" value="AMP-binding_C"/>
    <property type="match status" value="1"/>
</dbReference>
<dbReference type="EMBL" id="CP001124">
    <property type="protein sequence ID" value="ACH37571.1"/>
    <property type="molecule type" value="Genomic_DNA"/>
</dbReference>
<dbReference type="InterPro" id="IPR025110">
    <property type="entry name" value="AMP-bd_C"/>
</dbReference>
<reference evidence="5 6" key="1">
    <citation type="submission" date="2008-07" db="EMBL/GenBank/DDBJ databases">
        <title>Complete sequence of Geobacter bemidjiensis BEM.</title>
        <authorList>
            <consortium name="US DOE Joint Genome Institute"/>
            <person name="Lucas S."/>
            <person name="Copeland A."/>
            <person name="Lapidus A."/>
            <person name="Glavina del Rio T."/>
            <person name="Dalin E."/>
            <person name="Tice H."/>
            <person name="Bruce D."/>
            <person name="Goodwin L."/>
            <person name="Pitluck S."/>
            <person name="Kiss H."/>
            <person name="Brettin T."/>
            <person name="Detter J.C."/>
            <person name="Han C."/>
            <person name="Kuske C.R."/>
            <person name="Schmutz J."/>
            <person name="Larimer F."/>
            <person name="Land M."/>
            <person name="Hauser L."/>
            <person name="Kyrpides N."/>
            <person name="Lykidis A."/>
            <person name="Lovley D."/>
            <person name="Richardson P."/>
        </authorList>
    </citation>
    <scope>NUCLEOTIDE SEQUENCE [LARGE SCALE GENOMIC DNA]</scope>
    <source>
        <strain evidence="6">ATCC BAA-1014 / DSM 16622 / JCM 12645 / Bem</strain>
    </source>
</reference>
<evidence type="ECO:0000259" key="4">
    <source>
        <dbReference type="Pfam" id="PF13193"/>
    </source>
</evidence>
<dbReference type="PANTHER" id="PTHR45527">
    <property type="entry name" value="NONRIBOSOMAL PEPTIDE SYNTHETASE"/>
    <property type="match status" value="1"/>
</dbReference>
<dbReference type="InterPro" id="IPR010071">
    <property type="entry name" value="AA_adenyl_dom"/>
</dbReference>
<proteinExistence type="predicted"/>
<dbReference type="PANTHER" id="PTHR45527:SF10">
    <property type="entry name" value="PYOCHELIN SYNTHASE PCHF"/>
    <property type="match status" value="1"/>
</dbReference>
<dbReference type="CDD" id="cd05930">
    <property type="entry name" value="A_NRPS"/>
    <property type="match status" value="1"/>
</dbReference>
<dbReference type="STRING" id="404380.Gbem_0542"/>
<dbReference type="OrthoDB" id="9799237at2"/>
<evidence type="ECO:0000313" key="6">
    <source>
        <dbReference type="Proteomes" id="UP000008825"/>
    </source>
</evidence>
<dbReference type="AlphaFoldDB" id="B5ECE3"/>
<organism evidence="5 6">
    <name type="scientific">Citrifermentans bemidjiense (strain ATCC BAA-1014 / DSM 16622 / JCM 12645 / Bem)</name>
    <name type="common">Geobacter bemidjiensis</name>
    <dbReference type="NCBI Taxonomy" id="404380"/>
    <lineage>
        <taxon>Bacteria</taxon>
        <taxon>Pseudomonadati</taxon>
        <taxon>Thermodesulfobacteriota</taxon>
        <taxon>Desulfuromonadia</taxon>
        <taxon>Geobacterales</taxon>
        <taxon>Geobacteraceae</taxon>
        <taxon>Citrifermentans</taxon>
    </lineage>
</organism>
<dbReference type="GO" id="GO:0043041">
    <property type="term" value="P:amino acid activation for nonribosomal peptide biosynthetic process"/>
    <property type="evidence" value="ECO:0007669"/>
    <property type="project" value="TreeGrafter"/>
</dbReference>
<dbReference type="InterPro" id="IPR045851">
    <property type="entry name" value="AMP-bd_C_sf"/>
</dbReference>
<feature type="domain" description="AMP-dependent synthetase/ligase" evidence="3">
    <location>
        <begin position="9"/>
        <end position="383"/>
    </location>
</feature>
<dbReference type="KEGG" id="gbm:Gbem_0542"/>
<sequence>MYLLQRLLTRSATSFPDKTAVSFRNEELSYAELEAASNQLSAALKAHGVQRGDRVGILMNKSLESIVSVFGILKAGAIYVPLDPGAPASRQASIIRHCGIEIVLAAPQLLEQLLAEAGEAPPLRAAIVTGSPAVTLPHPAGSMSCSGWDEILGESCECPADDGLCGAAPAYILHTSGSTGSPKGVVISHLNALTFVEMAVRFFEISPQDRLANHAPLHFDLSIFDIFCAARSAATMVLIPDALSAFPVRLADFMQSEGVTVWNSVASLLTKLADQGALDRLTLDRLRLVHFSGDLMPVKYLKILKQCMPAAVFYNIYGQTEANSSLYFRVPDVVEEAAWKIPIGTPFPNFEVFAIDEVGNVVTGAGEEGELHVLSSTVALGYWNDCGRTQAQFTPDPRNPSAHARVYKTGDMARLDAAGNFVFAGRKDHMVKSKGFRVELGEIEIVLNSHPDIRQAVAVAIPDDLAGSRIVAYVCLREGVELEPQTLVVHCSDHLPKYMVPEQIRYLPSLPVTSNSKIDRKALVQAFLDGPAEP</sequence>
<accession>B5ECE3</accession>
<keyword evidence="6" id="KW-1185">Reference proteome</keyword>
<dbReference type="Proteomes" id="UP000008825">
    <property type="component" value="Chromosome"/>
</dbReference>
<dbReference type="PROSITE" id="PS00455">
    <property type="entry name" value="AMP_BINDING"/>
    <property type="match status" value="1"/>
</dbReference>
<dbReference type="GO" id="GO:0044550">
    <property type="term" value="P:secondary metabolite biosynthetic process"/>
    <property type="evidence" value="ECO:0007669"/>
    <property type="project" value="TreeGrafter"/>
</dbReference>
<dbReference type="GO" id="GO:0005737">
    <property type="term" value="C:cytoplasm"/>
    <property type="evidence" value="ECO:0007669"/>
    <property type="project" value="TreeGrafter"/>
</dbReference>
<comment type="pathway">
    <text evidence="1">Siderophore biosynthesis.</text>
</comment>
<dbReference type="InterPro" id="IPR020845">
    <property type="entry name" value="AMP-binding_CS"/>
</dbReference>
<evidence type="ECO:0000256" key="1">
    <source>
        <dbReference type="ARBA" id="ARBA00004924"/>
    </source>
</evidence>
<feature type="domain" description="AMP-binding enzyme C-terminal" evidence="4">
    <location>
        <begin position="442"/>
        <end position="517"/>
    </location>
</feature>
<dbReference type="Pfam" id="PF00501">
    <property type="entry name" value="AMP-binding"/>
    <property type="match status" value="1"/>
</dbReference>